<proteinExistence type="predicted"/>
<organism evidence="2 3">
    <name type="scientific">Cucumis melo var. makuwa</name>
    <name type="common">Oriental melon</name>
    <dbReference type="NCBI Taxonomy" id="1194695"/>
    <lineage>
        <taxon>Eukaryota</taxon>
        <taxon>Viridiplantae</taxon>
        <taxon>Streptophyta</taxon>
        <taxon>Embryophyta</taxon>
        <taxon>Tracheophyta</taxon>
        <taxon>Spermatophyta</taxon>
        <taxon>Magnoliopsida</taxon>
        <taxon>eudicotyledons</taxon>
        <taxon>Gunneridae</taxon>
        <taxon>Pentapetalae</taxon>
        <taxon>rosids</taxon>
        <taxon>fabids</taxon>
        <taxon>Cucurbitales</taxon>
        <taxon>Cucurbitaceae</taxon>
        <taxon>Benincaseae</taxon>
        <taxon>Cucumis</taxon>
    </lineage>
</organism>
<sequence>MRPLSDRVCRRPAAFRCVVHRAADGEPPTVAAFPSFKPTREPSSKPTRFVDLLSVGTIKGHNQVPGKGFPTTGPWIKAGNVVIHKGLHVSNVTASCSLSAIGCMELFTDRHRCLDVLYIVVMLMGYDVDWDCMSMDFKFLRLGVSFGITRPIRASFGITRLICASFGSTRLICASFGSTRLICASLGITRLIGVSFGITKLIRASFGITRLMCAFYGTTRLLCRVRVQRGADRREAGRMHEGHMDASGFLYASADIFSFCNMEAKLHYSPSGRRRAFNGHGARVPRQVYLGIAPFTRMDPLSVDSIEGHNQVSCKGFPTTGPRIEAGNVVIHKGLRVTCVPSGVRSCLNRHRCSGVLYIVVMLMGYVVDWNCMSMNFKVLRLGVSFGITRLIRASFGITRLICAPFGIIRLIGASFGITRLIRAPFGVTRLMCKGTARGRLTRGRKDA</sequence>
<gene>
    <name evidence="2" type="ORF">E5676_scaffold157G00680</name>
</gene>
<dbReference type="Proteomes" id="UP000321947">
    <property type="component" value="Unassembled WGS sequence"/>
</dbReference>
<evidence type="ECO:0000256" key="1">
    <source>
        <dbReference type="SAM" id="Phobius"/>
    </source>
</evidence>
<name>A0A5D3C4P4_CUCMM</name>
<accession>A0A5D3C4P4</accession>
<feature type="transmembrane region" description="Helical" evidence="1">
    <location>
        <begin position="398"/>
        <end position="422"/>
    </location>
</feature>
<keyword evidence="1" id="KW-0812">Transmembrane</keyword>
<dbReference type="AlphaFoldDB" id="A0A5D3C4P4"/>
<dbReference type="EMBL" id="SSTD01013559">
    <property type="protein sequence ID" value="TYK06284.1"/>
    <property type="molecule type" value="Genomic_DNA"/>
</dbReference>
<reference evidence="2 3" key="1">
    <citation type="submission" date="2019-08" db="EMBL/GenBank/DDBJ databases">
        <title>Draft genome sequences of two oriental melons (Cucumis melo L. var makuwa).</title>
        <authorList>
            <person name="Kwon S.-Y."/>
        </authorList>
    </citation>
    <scope>NUCLEOTIDE SEQUENCE [LARGE SCALE GENOMIC DNA]</scope>
    <source>
        <strain evidence="3">cv. Chang Bougi</strain>
        <tissue evidence="2">Leaf</tissue>
    </source>
</reference>
<feature type="transmembrane region" description="Helical" evidence="1">
    <location>
        <begin position="355"/>
        <end position="377"/>
    </location>
</feature>
<evidence type="ECO:0000313" key="3">
    <source>
        <dbReference type="Proteomes" id="UP000321947"/>
    </source>
</evidence>
<evidence type="ECO:0000313" key="2">
    <source>
        <dbReference type="EMBL" id="TYK06284.1"/>
    </source>
</evidence>
<comment type="caution">
    <text evidence="2">The sequence shown here is derived from an EMBL/GenBank/DDBJ whole genome shotgun (WGS) entry which is preliminary data.</text>
</comment>
<keyword evidence="1" id="KW-0472">Membrane</keyword>
<protein>
    <submittedName>
        <fullName evidence="2">Mucin-19-like isoform X6</fullName>
    </submittedName>
</protein>
<keyword evidence="1" id="KW-1133">Transmembrane helix</keyword>